<accession>A0A132B9Y5</accession>
<evidence type="ECO:0000256" key="1">
    <source>
        <dbReference type="ARBA" id="ARBA00004141"/>
    </source>
</evidence>
<dbReference type="InterPro" id="IPR052337">
    <property type="entry name" value="SAT4-like"/>
</dbReference>
<organism evidence="8 9">
    <name type="scientific">Mollisia scopiformis</name>
    <name type="common">Conifer needle endophyte fungus</name>
    <name type="synonym">Phialocephala scopiformis</name>
    <dbReference type="NCBI Taxonomy" id="149040"/>
    <lineage>
        <taxon>Eukaryota</taxon>
        <taxon>Fungi</taxon>
        <taxon>Dikarya</taxon>
        <taxon>Ascomycota</taxon>
        <taxon>Pezizomycotina</taxon>
        <taxon>Leotiomycetes</taxon>
        <taxon>Helotiales</taxon>
        <taxon>Mollisiaceae</taxon>
        <taxon>Mollisia</taxon>
    </lineage>
</organism>
<feature type="domain" description="Rhodopsin" evidence="7">
    <location>
        <begin position="39"/>
        <end position="282"/>
    </location>
</feature>
<evidence type="ECO:0000313" key="9">
    <source>
        <dbReference type="Proteomes" id="UP000070700"/>
    </source>
</evidence>
<keyword evidence="4 6" id="KW-0472">Membrane</keyword>
<dbReference type="RefSeq" id="XP_018063570.1">
    <property type="nucleotide sequence ID" value="XM_018206446.1"/>
</dbReference>
<feature type="transmembrane region" description="Helical" evidence="6">
    <location>
        <begin position="96"/>
        <end position="124"/>
    </location>
</feature>
<dbReference type="AlphaFoldDB" id="A0A132B9Y5"/>
<feature type="transmembrane region" description="Helical" evidence="6">
    <location>
        <begin position="20"/>
        <end position="43"/>
    </location>
</feature>
<dbReference type="KEGG" id="psco:LY89DRAFT_280048"/>
<evidence type="ECO:0000313" key="8">
    <source>
        <dbReference type="EMBL" id="KUJ09215.1"/>
    </source>
</evidence>
<evidence type="ECO:0000256" key="3">
    <source>
        <dbReference type="ARBA" id="ARBA00022989"/>
    </source>
</evidence>
<feature type="transmembrane region" description="Helical" evidence="6">
    <location>
        <begin position="256"/>
        <end position="276"/>
    </location>
</feature>
<dbReference type="InterPro" id="IPR049326">
    <property type="entry name" value="Rhodopsin_dom_fungi"/>
</dbReference>
<name>A0A132B9Y5_MOLSC</name>
<feature type="transmembrane region" description="Helical" evidence="6">
    <location>
        <begin position="217"/>
        <end position="236"/>
    </location>
</feature>
<dbReference type="PANTHER" id="PTHR33048">
    <property type="entry name" value="PTH11-LIKE INTEGRAL MEMBRANE PROTEIN (AFU_ORTHOLOGUE AFUA_5G11245)"/>
    <property type="match status" value="1"/>
</dbReference>
<dbReference type="GO" id="GO:0016020">
    <property type="term" value="C:membrane"/>
    <property type="evidence" value="ECO:0007669"/>
    <property type="project" value="UniProtKB-SubCell"/>
</dbReference>
<dbReference type="OrthoDB" id="4682787at2759"/>
<comment type="subcellular location">
    <subcellularLocation>
        <location evidence="1">Membrane</location>
        <topology evidence="1">Multi-pass membrane protein</topology>
    </subcellularLocation>
</comment>
<comment type="similarity">
    <text evidence="5">Belongs to the SAT4 family.</text>
</comment>
<feature type="transmembrane region" description="Helical" evidence="6">
    <location>
        <begin position="136"/>
        <end position="161"/>
    </location>
</feature>
<keyword evidence="2 6" id="KW-0812">Transmembrane</keyword>
<sequence>MATTTTTTTTTALPASSLGPITIAVGAVFLGINAFFIGLRCYVRARISKTFNFNDVFMIVATFIYAGLFALLIFAVRNGVGGHTSSATIVGIGNALKFIFFLEIIYVVLTSIMKASLAITLLQWAKVKTHIYLLRAAILIDALICIIVVEYFLVQCAPISYTWRLVDPTAKGVCLPAAQQIAVGFALSGTTVSIDMLFLIAPWIMLKGRGVNSRLKLYIYGLFGLGVAASIANFIRLATLAKLKASTDPLFDAAPVFLWSAVEVSIGIAVAGILELRPLMRKYNVKGFEDSFDQIDEDRIPIRLQSMDKSNISFPTTREMGNQGRQF</sequence>
<dbReference type="PANTHER" id="PTHR33048:SF96">
    <property type="entry name" value="INTEGRAL MEMBRANE PROTEIN"/>
    <property type="match status" value="1"/>
</dbReference>
<keyword evidence="3 6" id="KW-1133">Transmembrane helix</keyword>
<gene>
    <name evidence="8" type="ORF">LY89DRAFT_280048</name>
</gene>
<feature type="transmembrane region" description="Helical" evidence="6">
    <location>
        <begin position="55"/>
        <end position="76"/>
    </location>
</feature>
<evidence type="ECO:0000256" key="6">
    <source>
        <dbReference type="SAM" id="Phobius"/>
    </source>
</evidence>
<evidence type="ECO:0000256" key="4">
    <source>
        <dbReference type="ARBA" id="ARBA00023136"/>
    </source>
</evidence>
<dbReference type="InParanoid" id="A0A132B9Y5"/>
<feature type="transmembrane region" description="Helical" evidence="6">
    <location>
        <begin position="181"/>
        <end position="205"/>
    </location>
</feature>
<proteinExistence type="inferred from homology"/>
<evidence type="ECO:0000259" key="7">
    <source>
        <dbReference type="Pfam" id="PF20684"/>
    </source>
</evidence>
<evidence type="ECO:0000256" key="5">
    <source>
        <dbReference type="ARBA" id="ARBA00038359"/>
    </source>
</evidence>
<reference evidence="8 9" key="1">
    <citation type="submission" date="2015-10" db="EMBL/GenBank/DDBJ databases">
        <title>Full genome of DAOMC 229536 Phialocephala scopiformis, a fungal endophyte of spruce producing the potent anti-insectan compound rugulosin.</title>
        <authorList>
            <consortium name="DOE Joint Genome Institute"/>
            <person name="Walker A.K."/>
            <person name="Frasz S.L."/>
            <person name="Seifert K.A."/>
            <person name="Miller J.D."/>
            <person name="Mondo S.J."/>
            <person name="Labutti K."/>
            <person name="Lipzen A."/>
            <person name="Dockter R."/>
            <person name="Kennedy M."/>
            <person name="Grigoriev I.V."/>
            <person name="Spatafora J.W."/>
        </authorList>
    </citation>
    <scope>NUCLEOTIDE SEQUENCE [LARGE SCALE GENOMIC DNA]</scope>
    <source>
        <strain evidence="8 9">CBS 120377</strain>
    </source>
</reference>
<protein>
    <recommendedName>
        <fullName evidence="7">Rhodopsin domain-containing protein</fullName>
    </recommendedName>
</protein>
<dbReference type="Proteomes" id="UP000070700">
    <property type="component" value="Unassembled WGS sequence"/>
</dbReference>
<evidence type="ECO:0000256" key="2">
    <source>
        <dbReference type="ARBA" id="ARBA00022692"/>
    </source>
</evidence>
<dbReference type="GeneID" id="28816172"/>
<keyword evidence="9" id="KW-1185">Reference proteome</keyword>
<dbReference type="Pfam" id="PF20684">
    <property type="entry name" value="Fung_rhodopsin"/>
    <property type="match status" value="1"/>
</dbReference>
<dbReference type="EMBL" id="KQ947432">
    <property type="protein sequence ID" value="KUJ09215.1"/>
    <property type="molecule type" value="Genomic_DNA"/>
</dbReference>